<feature type="transmembrane region" description="Helical" evidence="1">
    <location>
        <begin position="205"/>
        <end position="225"/>
    </location>
</feature>
<evidence type="ECO:0000256" key="1">
    <source>
        <dbReference type="SAM" id="Phobius"/>
    </source>
</evidence>
<keyword evidence="1" id="KW-0812">Transmembrane</keyword>
<keyword evidence="1" id="KW-0472">Membrane</keyword>
<keyword evidence="1" id="KW-1133">Transmembrane helix</keyword>
<dbReference type="RefSeq" id="WP_200396661.1">
    <property type="nucleotide sequence ID" value="NZ_CP066831.1"/>
</dbReference>
<keyword evidence="3" id="KW-1185">Reference proteome</keyword>
<feature type="transmembrane region" description="Helical" evidence="1">
    <location>
        <begin position="6"/>
        <end position="27"/>
    </location>
</feature>
<reference evidence="2 3" key="1">
    <citation type="submission" date="2020-12" db="EMBL/GenBank/DDBJ databases">
        <title>A novel species.</title>
        <authorList>
            <person name="Li K."/>
        </authorList>
    </citation>
    <scope>NUCLEOTIDE SEQUENCE [LARGE SCALE GENOMIC DNA]</scope>
    <source>
        <strain evidence="2 3">ZYC-3</strain>
    </source>
</reference>
<sequence>MPVLGLLLIMVCSAAATAVVFVVARVVPVARRKAHNDVLGFVYAEIGVIYAVVLAMVVVGVWDTRSQAHENTYTETNALLQIAWYGRTLPAPDRDRLGDLTERYTRTVIDDEWPLMGEQRDAAAAWTLFTEIRETVNSAQPDTLADQARYDVALEAVAQLGDARRERVNEAATAGVPDLLWAVLLIGAAVNIGFVFLFGMESLRAHGGVAFALTVTVGVMLLIVYEFNYPFNGPLKVEPTAFRLALERIRAIA</sequence>
<dbReference type="KEGG" id="slf:JEQ17_20920"/>
<feature type="transmembrane region" description="Helical" evidence="1">
    <location>
        <begin position="179"/>
        <end position="198"/>
    </location>
</feature>
<evidence type="ECO:0000313" key="3">
    <source>
        <dbReference type="Proteomes" id="UP000595636"/>
    </source>
</evidence>
<dbReference type="Proteomes" id="UP000595636">
    <property type="component" value="Chromosome"/>
</dbReference>
<dbReference type="EMBL" id="CP066831">
    <property type="protein sequence ID" value="QQM41671.1"/>
    <property type="molecule type" value="Genomic_DNA"/>
</dbReference>
<gene>
    <name evidence="2" type="ORF">JEQ17_20920</name>
</gene>
<evidence type="ECO:0000313" key="2">
    <source>
        <dbReference type="EMBL" id="QQM41671.1"/>
    </source>
</evidence>
<accession>A0A7T7I611</accession>
<protein>
    <submittedName>
        <fullName evidence="2">DUF4239 domain-containing protein</fullName>
    </submittedName>
</protein>
<proteinExistence type="predicted"/>
<dbReference type="InterPro" id="IPR025333">
    <property type="entry name" value="DUF4239"/>
</dbReference>
<name>A0A7T7I611_9ACTN</name>
<dbReference type="AlphaFoldDB" id="A0A7T7I611"/>
<dbReference type="Pfam" id="PF14023">
    <property type="entry name" value="Bestrophin-like"/>
    <property type="match status" value="1"/>
</dbReference>
<organism evidence="2 3">
    <name type="scientific">Streptomyces liliifuscus</name>
    <dbReference type="NCBI Taxonomy" id="2797636"/>
    <lineage>
        <taxon>Bacteria</taxon>
        <taxon>Bacillati</taxon>
        <taxon>Actinomycetota</taxon>
        <taxon>Actinomycetes</taxon>
        <taxon>Kitasatosporales</taxon>
        <taxon>Streptomycetaceae</taxon>
        <taxon>Streptomyces</taxon>
    </lineage>
</organism>
<feature type="transmembrane region" description="Helical" evidence="1">
    <location>
        <begin position="39"/>
        <end position="62"/>
    </location>
</feature>